<dbReference type="PIRSF" id="PIRSF012508">
    <property type="entry name" value="YerC"/>
    <property type="match status" value="1"/>
</dbReference>
<sequence length="95" mass="10787">MIGLKNIKEAEKFFRDLCTIDEITEMSERWQIARLVNQGLPYRAIAEKLAVSTTTVARVASWLYNGAGGYRLVLDRENLHHGSSLVSKKSLEYTN</sequence>
<dbReference type="NCBIfam" id="TIGR02531">
    <property type="entry name" value="yecD_yerC"/>
    <property type="match status" value="1"/>
</dbReference>
<protein>
    <recommendedName>
        <fullName evidence="3">TrpR, YerC/YecD</fullName>
    </recommendedName>
</protein>
<evidence type="ECO:0008006" key="3">
    <source>
        <dbReference type="Google" id="ProtNLM"/>
    </source>
</evidence>
<evidence type="ECO:0000313" key="2">
    <source>
        <dbReference type="Proteomes" id="UP000178783"/>
    </source>
</evidence>
<dbReference type="PANTHER" id="PTHR40080">
    <property type="entry name" value="LMO1763 PROTEIN"/>
    <property type="match status" value="1"/>
</dbReference>
<organism evidence="1 2">
    <name type="scientific">Candidatus Falkowbacteria bacterium RIFCSPLOWO2_02_FULL_45_21</name>
    <dbReference type="NCBI Taxonomy" id="1797989"/>
    <lineage>
        <taxon>Bacteria</taxon>
        <taxon>Candidatus Falkowiibacteriota</taxon>
    </lineage>
</organism>
<dbReference type="Pfam" id="PF01371">
    <property type="entry name" value="Trp_repressor"/>
    <property type="match status" value="1"/>
</dbReference>
<dbReference type="Gene3D" id="1.10.1270.10">
    <property type="entry name" value="TrpR-like"/>
    <property type="match status" value="1"/>
</dbReference>
<dbReference type="PANTHER" id="PTHR40080:SF1">
    <property type="entry name" value="TRPR-LIKE PROTEIN YERC_YECD"/>
    <property type="match status" value="1"/>
</dbReference>
<dbReference type="SUPFAM" id="SSF48295">
    <property type="entry name" value="TrpR-like"/>
    <property type="match status" value="1"/>
</dbReference>
<dbReference type="GO" id="GO:0043565">
    <property type="term" value="F:sequence-specific DNA binding"/>
    <property type="evidence" value="ECO:0007669"/>
    <property type="project" value="InterPro"/>
</dbReference>
<name>A0A1F5SDI6_9BACT</name>
<gene>
    <name evidence="1" type="ORF">A3H66_02300</name>
</gene>
<dbReference type="AlphaFoldDB" id="A0A1F5SDI6"/>
<dbReference type="GO" id="GO:0003700">
    <property type="term" value="F:DNA-binding transcription factor activity"/>
    <property type="evidence" value="ECO:0007669"/>
    <property type="project" value="InterPro"/>
</dbReference>
<reference evidence="1 2" key="1">
    <citation type="journal article" date="2016" name="Nat. Commun.">
        <title>Thousands of microbial genomes shed light on interconnected biogeochemical processes in an aquifer system.</title>
        <authorList>
            <person name="Anantharaman K."/>
            <person name="Brown C.T."/>
            <person name="Hug L.A."/>
            <person name="Sharon I."/>
            <person name="Castelle C.J."/>
            <person name="Probst A.J."/>
            <person name="Thomas B.C."/>
            <person name="Singh A."/>
            <person name="Wilkins M.J."/>
            <person name="Karaoz U."/>
            <person name="Brodie E.L."/>
            <person name="Williams K.H."/>
            <person name="Hubbard S.S."/>
            <person name="Banfield J.F."/>
        </authorList>
    </citation>
    <scope>NUCLEOTIDE SEQUENCE [LARGE SCALE GENOMIC DNA]</scope>
</reference>
<dbReference type="Proteomes" id="UP000178783">
    <property type="component" value="Unassembled WGS sequence"/>
</dbReference>
<dbReference type="InterPro" id="IPR010921">
    <property type="entry name" value="Trp_repressor/repl_initiator"/>
</dbReference>
<dbReference type="InterPro" id="IPR000831">
    <property type="entry name" value="Trp_repress"/>
</dbReference>
<accession>A0A1F5SDI6</accession>
<comment type="caution">
    <text evidence="1">The sequence shown here is derived from an EMBL/GenBank/DDBJ whole genome shotgun (WGS) entry which is preliminary data.</text>
</comment>
<dbReference type="InterPro" id="IPR013368">
    <property type="entry name" value="YecD_YerC"/>
</dbReference>
<dbReference type="InterPro" id="IPR038116">
    <property type="entry name" value="TrpR-like_sf"/>
</dbReference>
<evidence type="ECO:0000313" key="1">
    <source>
        <dbReference type="EMBL" id="OGF24666.1"/>
    </source>
</evidence>
<dbReference type="EMBL" id="MFFW01000003">
    <property type="protein sequence ID" value="OGF24666.1"/>
    <property type="molecule type" value="Genomic_DNA"/>
</dbReference>
<proteinExistence type="predicted"/>